<dbReference type="Pfam" id="PF02416">
    <property type="entry name" value="TatA_B_E"/>
    <property type="match status" value="1"/>
</dbReference>
<dbReference type="AlphaFoldDB" id="A0A974BN64"/>
<evidence type="ECO:0000313" key="10">
    <source>
        <dbReference type="EMBL" id="NYB75740.1"/>
    </source>
</evidence>
<comment type="subunit">
    <text evidence="9">Forms a complex with TatC.</text>
</comment>
<keyword evidence="7 9" id="KW-0811">Translocation</keyword>
<evidence type="ECO:0000256" key="1">
    <source>
        <dbReference type="ARBA" id="ARBA00004162"/>
    </source>
</evidence>
<gene>
    <name evidence="9 10" type="primary">tatA</name>
    <name evidence="10" type="ORF">HZF24_16445</name>
</gene>
<organism evidence="10 11">
    <name type="scientific">Sedimentibacter hydroxybenzoicus DSM 7310</name>
    <dbReference type="NCBI Taxonomy" id="1123245"/>
    <lineage>
        <taxon>Bacteria</taxon>
        <taxon>Bacillati</taxon>
        <taxon>Bacillota</taxon>
        <taxon>Tissierellia</taxon>
        <taxon>Sedimentibacter</taxon>
    </lineage>
</organism>
<keyword evidence="8 9" id="KW-0472">Membrane</keyword>
<keyword evidence="4 9" id="KW-0812">Transmembrane</keyword>
<evidence type="ECO:0000256" key="8">
    <source>
        <dbReference type="ARBA" id="ARBA00023136"/>
    </source>
</evidence>
<evidence type="ECO:0000256" key="5">
    <source>
        <dbReference type="ARBA" id="ARBA00022927"/>
    </source>
</evidence>
<reference evidence="10" key="1">
    <citation type="submission" date="2020-07" db="EMBL/GenBank/DDBJ databases">
        <title>Genomic analysis of a strain of Sedimentibacter Hydroxybenzoicus DSM7310.</title>
        <authorList>
            <person name="Ma S."/>
        </authorList>
    </citation>
    <scope>NUCLEOTIDE SEQUENCE</scope>
    <source>
        <strain evidence="10">DSM 7310</strain>
    </source>
</reference>
<sequence>MGRIGPGELILLLLIALVIFGPSKLPEIGKSMGSAINEFKSQMNKATKDDKDELKEKNI</sequence>
<dbReference type="InterPro" id="IPR006312">
    <property type="entry name" value="TatA/E"/>
</dbReference>
<name>A0A974BN64_SEDHY</name>
<keyword evidence="5 9" id="KW-0653">Protein transport</keyword>
<dbReference type="NCBIfam" id="TIGR01411">
    <property type="entry name" value="tatAE"/>
    <property type="match status" value="1"/>
</dbReference>
<dbReference type="NCBIfam" id="NF011430">
    <property type="entry name" value="PRK14861.1"/>
    <property type="match status" value="1"/>
</dbReference>
<evidence type="ECO:0000313" key="11">
    <source>
        <dbReference type="Proteomes" id="UP000611629"/>
    </source>
</evidence>
<evidence type="ECO:0000256" key="3">
    <source>
        <dbReference type="ARBA" id="ARBA00022475"/>
    </source>
</evidence>
<comment type="similarity">
    <text evidence="9">Belongs to the TatA/E family.</text>
</comment>
<evidence type="ECO:0000256" key="9">
    <source>
        <dbReference type="HAMAP-Rule" id="MF_00236"/>
    </source>
</evidence>
<comment type="caution">
    <text evidence="10">The sequence shown here is derived from an EMBL/GenBank/DDBJ whole genome shotgun (WGS) entry which is preliminary data.</text>
</comment>
<dbReference type="GO" id="GO:0033281">
    <property type="term" value="C:TAT protein transport complex"/>
    <property type="evidence" value="ECO:0007669"/>
    <property type="project" value="UniProtKB-UniRule"/>
</dbReference>
<dbReference type="PANTHER" id="PTHR42982">
    <property type="entry name" value="SEC-INDEPENDENT PROTEIN TRANSLOCASE PROTEIN TATA"/>
    <property type="match status" value="1"/>
</dbReference>
<keyword evidence="6 9" id="KW-1133">Transmembrane helix</keyword>
<accession>A0A974BN64</accession>
<keyword evidence="3 9" id="KW-1003">Cell membrane</keyword>
<dbReference type="InterPro" id="IPR003369">
    <property type="entry name" value="TatA/B/E"/>
</dbReference>
<keyword evidence="2 9" id="KW-0813">Transport</keyword>
<comment type="function">
    <text evidence="9">Part of the twin-arginine translocation (Tat) system that transports large folded proteins containing a characteristic twin-arginine motif in their signal peptide across membranes. TatA could form the protein-conducting channel of the Tat system.</text>
</comment>
<dbReference type="GO" id="GO:0043953">
    <property type="term" value="P:protein transport by the Tat complex"/>
    <property type="evidence" value="ECO:0007669"/>
    <property type="project" value="UniProtKB-UniRule"/>
</dbReference>
<dbReference type="Gene3D" id="1.20.5.3310">
    <property type="match status" value="1"/>
</dbReference>
<dbReference type="EMBL" id="JACBNQ010000027">
    <property type="protein sequence ID" value="NYB75740.1"/>
    <property type="molecule type" value="Genomic_DNA"/>
</dbReference>
<proteinExistence type="inferred from homology"/>
<protein>
    <recommendedName>
        <fullName evidence="9">Sec-independent protein translocase protein TatA</fullName>
    </recommendedName>
</protein>
<evidence type="ECO:0000256" key="4">
    <source>
        <dbReference type="ARBA" id="ARBA00022692"/>
    </source>
</evidence>
<dbReference type="GO" id="GO:0008320">
    <property type="term" value="F:protein transmembrane transporter activity"/>
    <property type="evidence" value="ECO:0007669"/>
    <property type="project" value="UniProtKB-UniRule"/>
</dbReference>
<dbReference type="RefSeq" id="WP_179239459.1">
    <property type="nucleotide sequence ID" value="NZ_JACBNQ010000027.1"/>
</dbReference>
<comment type="subcellular location">
    <subcellularLocation>
        <location evidence="1 9">Cell membrane</location>
        <topology evidence="1 9">Single-pass membrane protein</topology>
    </subcellularLocation>
</comment>
<dbReference type="PANTHER" id="PTHR42982:SF1">
    <property type="entry name" value="SEC-INDEPENDENT PROTEIN TRANSLOCASE PROTEIN TATA"/>
    <property type="match status" value="1"/>
</dbReference>
<evidence type="ECO:0000256" key="6">
    <source>
        <dbReference type="ARBA" id="ARBA00022989"/>
    </source>
</evidence>
<dbReference type="PRINTS" id="PR01506">
    <property type="entry name" value="TATBPROTEIN"/>
</dbReference>
<dbReference type="Proteomes" id="UP000611629">
    <property type="component" value="Unassembled WGS sequence"/>
</dbReference>
<evidence type="ECO:0000256" key="2">
    <source>
        <dbReference type="ARBA" id="ARBA00022448"/>
    </source>
</evidence>
<evidence type="ECO:0000256" key="7">
    <source>
        <dbReference type="ARBA" id="ARBA00023010"/>
    </source>
</evidence>
<dbReference type="HAMAP" id="MF_00236">
    <property type="entry name" value="TatA_E"/>
    <property type="match status" value="1"/>
</dbReference>
<keyword evidence="11" id="KW-1185">Reference proteome</keyword>